<dbReference type="FunCoup" id="A0A0C3AWJ0">
    <property type="interactions" value="68"/>
</dbReference>
<comment type="domain">
    <text evidence="1">The C4-type zinc finger motif is necessary both for its ER three-way tubular junction localization and formation.</text>
</comment>
<dbReference type="GO" id="GO:0071788">
    <property type="term" value="P:endoplasmic reticulum tubular network maintenance"/>
    <property type="evidence" value="ECO:0007669"/>
    <property type="project" value="UniProtKB-UniRule"/>
</dbReference>
<dbReference type="PANTHER" id="PTHR22166">
    <property type="entry name" value="ENDOPLASMIC RETICULUM JUNCTION FORMATION PROTEIN LUNAPARK"/>
    <property type="match status" value="1"/>
</dbReference>
<comment type="function">
    <text evidence="1">Plays a role in determining ER morphology.</text>
</comment>
<comment type="caution">
    <text evidence="1">Lacks conserved residue(s) required for the propagation of feature annotation.</text>
</comment>
<evidence type="ECO:0000313" key="5">
    <source>
        <dbReference type="EMBL" id="KIM78383.1"/>
    </source>
</evidence>
<feature type="transmembrane region" description="Helical" evidence="1">
    <location>
        <begin position="47"/>
        <end position="67"/>
    </location>
</feature>
<keyword evidence="1" id="KW-0256">Endoplasmic reticulum</keyword>
<comment type="similarity">
    <text evidence="1">Belongs to the lunapark family.</text>
</comment>
<keyword evidence="1" id="KW-0472">Membrane</keyword>
<sequence length="372" mass="41195">MSFLFRWFRRKSDSEDYEQILSSLALDIQKRQSRLSDIRLRERRSTLLTTVYAFSIWALYVSLWYAGVLPNLSGHARKSGIEKAVKGAPVVVGPIFILFTRRIVQLWYTRIGDAEEKTLKALLRQQRTKIDEIKKKTNYYTTRNLLERYDEPPSAVGGGGAAASDPNSALRRRMPGGPPTTPQRQGQSSNPNPQTPVSKVPTHQQQLSISSTLQNQLAGTPQPFQPLRKQWYDKLADALLGDDESPVNAAASRYALICEKCFNHNGLVKESMWEDAQYVCPKCGHFNASANSKKSGSISTPTSPNPRSPTSPTAIPSHLRPNQGSSFLPSLGAPTGTQDSASRVQTRLMDEIEEGEDADADKEGASVMEVDS</sequence>
<name>A0A0C3AWJ0_PILCF</name>
<reference evidence="5" key="3">
    <citation type="submission" date="2015-02" db="EMBL/GenBank/DDBJ databases">
        <title>Evolutionary Origins and Diversification of the Mycorrhizal Mutualists.</title>
        <authorList>
            <consortium name="DOE Joint Genome Institute"/>
            <consortium name="Mycorrhizal Genomics Consortium"/>
            <person name="Kohler A."/>
            <person name="Kuo A."/>
            <person name="Nagy L.G."/>
            <person name="Floudas D."/>
            <person name="Copeland A."/>
            <person name="Barry K.W."/>
            <person name="Cichocki N."/>
            <person name="Veneault-Fourrey C."/>
            <person name="LaButti K."/>
            <person name="Lindquist E.A."/>
            <person name="Lipzen A."/>
            <person name="Lundell T."/>
            <person name="Morin E."/>
            <person name="Murat C."/>
            <person name="Riley R."/>
            <person name="Ohm R."/>
            <person name="Sun H."/>
            <person name="Tunlid A."/>
            <person name="Henrissat B."/>
            <person name="Grigoriev I.V."/>
            <person name="Hibbett D.S."/>
            <person name="Martin F."/>
        </authorList>
    </citation>
    <scope>NUCLEOTIDE SEQUENCE</scope>
    <source>
        <strain evidence="5">F 1598</strain>
    </source>
</reference>
<feature type="region of interest" description="Disordered" evidence="2">
    <location>
        <begin position="150"/>
        <end position="209"/>
    </location>
</feature>
<dbReference type="OrthoDB" id="1725934at2759"/>
<feature type="compositionally biased region" description="Polar residues" evidence="2">
    <location>
        <begin position="188"/>
        <end position="209"/>
    </location>
</feature>
<dbReference type="EMBL" id="KN833017">
    <property type="protein sequence ID" value="KIM78383.1"/>
    <property type="molecule type" value="Genomic_DNA"/>
</dbReference>
<feature type="domain" description="Lunapark zinc ribbon" evidence="3">
    <location>
        <begin position="231"/>
        <end position="287"/>
    </location>
</feature>
<proteinExistence type="inferred from homology"/>
<feature type="compositionally biased region" description="Polar residues" evidence="2">
    <location>
        <begin position="335"/>
        <end position="345"/>
    </location>
</feature>
<dbReference type="HOGENOM" id="CLU_043850_1_0_1"/>
<dbReference type="GO" id="GO:1903373">
    <property type="term" value="P:positive regulation of endoplasmic reticulum tubular network organization"/>
    <property type="evidence" value="ECO:0007669"/>
    <property type="project" value="UniProtKB-UniRule"/>
</dbReference>
<dbReference type="GO" id="GO:0098826">
    <property type="term" value="C:endoplasmic reticulum tubular network membrane"/>
    <property type="evidence" value="ECO:0007669"/>
    <property type="project" value="UniProtKB-UniRule"/>
</dbReference>
<evidence type="ECO:0000313" key="6">
    <source>
        <dbReference type="Proteomes" id="UP000054166"/>
    </source>
</evidence>
<feature type="region of interest" description="Disordered" evidence="2">
    <location>
        <begin position="290"/>
        <end position="372"/>
    </location>
</feature>
<reference evidence="6" key="2">
    <citation type="submission" date="2015-01" db="EMBL/GenBank/DDBJ databases">
        <title>Evolutionary Origins and Diversification of the Mycorrhizal Mutualists.</title>
        <authorList>
            <consortium name="DOE Joint Genome Institute"/>
            <consortium name="Mycorrhizal Genomics Consortium"/>
            <person name="Kohler A."/>
            <person name="Kuo A."/>
            <person name="Nagy L.G."/>
            <person name="Floudas D."/>
            <person name="Copeland A."/>
            <person name="Barry K.W."/>
            <person name="Cichocki N."/>
            <person name="Veneault-Fourrey C."/>
            <person name="LaButti K."/>
            <person name="Lindquist E.A."/>
            <person name="Lipzen A."/>
            <person name="Lundell T."/>
            <person name="Morin E."/>
            <person name="Murat C."/>
            <person name="Riley R."/>
            <person name="Ohm R."/>
            <person name="Sun H."/>
            <person name="Tunlid A."/>
            <person name="Henrissat B."/>
            <person name="Grigoriev I.V."/>
            <person name="Hibbett D.S."/>
            <person name="Martin F."/>
        </authorList>
    </citation>
    <scope>NUCLEOTIDE SEQUENCE [LARGE SCALE GENOMIC DNA]</scope>
    <source>
        <strain evidence="4 6">F 1598</strain>
    </source>
</reference>
<keyword evidence="1" id="KW-1133">Transmembrane helix</keyword>
<feature type="compositionally biased region" description="Acidic residues" evidence="2">
    <location>
        <begin position="351"/>
        <end position="360"/>
    </location>
</feature>
<evidence type="ECO:0000256" key="2">
    <source>
        <dbReference type="SAM" id="MobiDB-lite"/>
    </source>
</evidence>
<gene>
    <name evidence="5" type="ORF">PILCRDRAFT_824597</name>
    <name evidence="4" type="ORF">PILCRDRAFT_829035</name>
</gene>
<dbReference type="InterPro" id="IPR040115">
    <property type="entry name" value="Lnp"/>
</dbReference>
<evidence type="ECO:0000256" key="1">
    <source>
        <dbReference type="RuleBase" id="RU367073"/>
    </source>
</evidence>
<organism evidence="5 6">
    <name type="scientific">Piloderma croceum (strain F 1598)</name>
    <dbReference type="NCBI Taxonomy" id="765440"/>
    <lineage>
        <taxon>Eukaryota</taxon>
        <taxon>Fungi</taxon>
        <taxon>Dikarya</taxon>
        <taxon>Basidiomycota</taxon>
        <taxon>Agaricomycotina</taxon>
        <taxon>Agaricomycetes</taxon>
        <taxon>Agaricomycetidae</taxon>
        <taxon>Atheliales</taxon>
        <taxon>Atheliaceae</taxon>
        <taxon>Piloderma</taxon>
    </lineage>
</organism>
<evidence type="ECO:0000259" key="3">
    <source>
        <dbReference type="Pfam" id="PF10058"/>
    </source>
</evidence>
<keyword evidence="1" id="KW-0479">Metal-binding</keyword>
<dbReference type="Pfam" id="PF10058">
    <property type="entry name" value="Zn_ribbon_10"/>
    <property type="match status" value="1"/>
</dbReference>
<dbReference type="GO" id="GO:0008270">
    <property type="term" value="F:zinc ion binding"/>
    <property type="evidence" value="ECO:0007669"/>
    <property type="project" value="UniProtKB-KW"/>
</dbReference>
<protein>
    <recommendedName>
        <fullName evidence="1">Endoplasmic reticulum junction formation protein lunapark</fullName>
    </recommendedName>
</protein>
<dbReference type="InterPro" id="IPR019273">
    <property type="entry name" value="Lunapark_Znf"/>
</dbReference>
<dbReference type="Proteomes" id="UP000054166">
    <property type="component" value="Unassembled WGS sequence"/>
</dbReference>
<dbReference type="AlphaFoldDB" id="A0A0C3AWJ0"/>
<comment type="subcellular location">
    <subcellularLocation>
        <location evidence="1">Endoplasmic reticulum membrane</location>
        <topology evidence="1">Multi-pass membrane protein</topology>
    </subcellularLocation>
</comment>
<keyword evidence="1" id="KW-0812">Transmembrane</keyword>
<dbReference type="PANTHER" id="PTHR22166:SF12">
    <property type="entry name" value="ENDOPLASMIC RETICULUM JUNCTION FORMATION PROTEIN LUNAPARK"/>
    <property type="match status" value="1"/>
</dbReference>
<accession>A0A0C3AWJ0</accession>
<keyword evidence="6" id="KW-1185">Reference proteome</keyword>
<keyword evidence="1" id="KW-0863">Zinc-finger</keyword>
<keyword evidence="1" id="KW-0862">Zinc</keyword>
<reference evidence="5 6" key="1">
    <citation type="submission" date="2014-04" db="EMBL/GenBank/DDBJ databases">
        <authorList>
            <consortium name="DOE Joint Genome Institute"/>
            <person name="Kuo A."/>
            <person name="Tarkka M."/>
            <person name="Buscot F."/>
            <person name="Kohler A."/>
            <person name="Nagy L.G."/>
            <person name="Floudas D."/>
            <person name="Copeland A."/>
            <person name="Barry K.W."/>
            <person name="Cichocki N."/>
            <person name="Veneault-Fourrey C."/>
            <person name="LaButti K."/>
            <person name="Lindquist E.A."/>
            <person name="Lipzen A."/>
            <person name="Lundell T."/>
            <person name="Morin E."/>
            <person name="Murat C."/>
            <person name="Sun H."/>
            <person name="Tunlid A."/>
            <person name="Henrissat B."/>
            <person name="Grigoriev I.V."/>
            <person name="Hibbett D.S."/>
            <person name="Martin F."/>
            <person name="Nordberg H.P."/>
            <person name="Cantor M.N."/>
            <person name="Hua S.X."/>
        </authorList>
    </citation>
    <scope>NUCLEOTIDE SEQUENCE [LARGE SCALE GENOMIC DNA]</scope>
    <source>
        <strain evidence="5 6">F 1598</strain>
    </source>
</reference>
<dbReference type="EMBL" id="KN833079">
    <property type="protein sequence ID" value="KIM73550.1"/>
    <property type="molecule type" value="Genomic_DNA"/>
</dbReference>
<evidence type="ECO:0000313" key="4">
    <source>
        <dbReference type="EMBL" id="KIM73550.1"/>
    </source>
</evidence>